<protein>
    <submittedName>
        <fullName evidence="1">Uncharacterized protein</fullName>
    </submittedName>
</protein>
<dbReference type="AlphaFoldDB" id="A0A840QQJ3"/>
<reference evidence="1 2" key="1">
    <citation type="submission" date="2020-08" db="EMBL/GenBank/DDBJ databases">
        <title>Genomic Encyclopedia of Type Strains, Phase IV (KMG-IV): sequencing the most valuable type-strain genomes for metagenomic binning, comparative biology and taxonomic classification.</title>
        <authorList>
            <person name="Goeker M."/>
        </authorList>
    </citation>
    <scope>NUCLEOTIDE SEQUENCE [LARGE SCALE GENOMIC DNA]</scope>
    <source>
        <strain evidence="1 2">DSM 24696</strain>
    </source>
</reference>
<dbReference type="EMBL" id="JACHHB010000007">
    <property type="protein sequence ID" value="MBB5173644.1"/>
    <property type="molecule type" value="Genomic_DNA"/>
</dbReference>
<name>A0A840QQJ3_9BACI</name>
<keyword evidence="2" id="KW-1185">Reference proteome</keyword>
<comment type="caution">
    <text evidence="1">The sequence shown here is derived from an EMBL/GenBank/DDBJ whole genome shotgun (WGS) entry which is preliminary data.</text>
</comment>
<dbReference type="Proteomes" id="UP000551878">
    <property type="component" value="Unassembled WGS sequence"/>
</dbReference>
<accession>A0A840QQJ3</accession>
<organism evidence="1 2">
    <name type="scientific">Texcoconibacillus texcoconensis</name>
    <dbReference type="NCBI Taxonomy" id="1095777"/>
    <lineage>
        <taxon>Bacteria</taxon>
        <taxon>Bacillati</taxon>
        <taxon>Bacillota</taxon>
        <taxon>Bacilli</taxon>
        <taxon>Bacillales</taxon>
        <taxon>Bacillaceae</taxon>
        <taxon>Texcoconibacillus</taxon>
    </lineage>
</organism>
<gene>
    <name evidence="1" type="ORF">HNQ41_001833</name>
</gene>
<sequence>MNEGTSLLYSFSSSKSPKNASVRTVLPFCLLKESEECQCSDSSIVFSPQRVRRMARFGQFYRFFSSKSPKNASVRTVQPFCLLKESEECQGSDSSTVLSPQRVRRMPVFGQFYRFFSSKSPKNAKVRTVLPFFLLKESEECQCSDSPTAIPPQLAKSCMLSGFPK</sequence>
<evidence type="ECO:0000313" key="1">
    <source>
        <dbReference type="EMBL" id="MBB5173644.1"/>
    </source>
</evidence>
<evidence type="ECO:0000313" key="2">
    <source>
        <dbReference type="Proteomes" id="UP000551878"/>
    </source>
</evidence>
<proteinExistence type="predicted"/>